<dbReference type="GO" id="GO:0005886">
    <property type="term" value="C:plasma membrane"/>
    <property type="evidence" value="ECO:0007669"/>
    <property type="project" value="TreeGrafter"/>
</dbReference>
<dbReference type="PROSITE" id="PS50893">
    <property type="entry name" value="ABC_TRANSPORTER_2"/>
    <property type="match status" value="1"/>
</dbReference>
<evidence type="ECO:0000256" key="2">
    <source>
        <dbReference type="ARBA" id="ARBA00022741"/>
    </source>
</evidence>
<name>A0A096AFW5_9MICC</name>
<dbReference type="SMART" id="SM00382">
    <property type="entry name" value="AAA"/>
    <property type="match status" value="1"/>
</dbReference>
<dbReference type="GO" id="GO:0098796">
    <property type="term" value="C:membrane protein complex"/>
    <property type="evidence" value="ECO:0007669"/>
    <property type="project" value="UniProtKB-ARBA"/>
</dbReference>
<dbReference type="InterPro" id="IPR027417">
    <property type="entry name" value="P-loop_NTPase"/>
</dbReference>
<dbReference type="PANTHER" id="PTHR24220:SF685">
    <property type="entry name" value="ABC TRANSPORTER RELATED"/>
    <property type="match status" value="1"/>
</dbReference>
<dbReference type="FunFam" id="3.40.50.300:FF:000032">
    <property type="entry name" value="Export ABC transporter ATP-binding protein"/>
    <property type="match status" value="1"/>
</dbReference>
<evidence type="ECO:0000313" key="6">
    <source>
        <dbReference type="Proteomes" id="UP000053528"/>
    </source>
</evidence>
<dbReference type="PANTHER" id="PTHR24220">
    <property type="entry name" value="IMPORT ATP-BINDING PROTEIN"/>
    <property type="match status" value="1"/>
</dbReference>
<dbReference type="SUPFAM" id="SSF52540">
    <property type="entry name" value="P-loop containing nucleoside triphosphate hydrolases"/>
    <property type="match status" value="1"/>
</dbReference>
<dbReference type="InterPro" id="IPR003593">
    <property type="entry name" value="AAA+_ATPase"/>
</dbReference>
<gene>
    <name evidence="5" type="ORF">HMPREF2128_08690</name>
</gene>
<evidence type="ECO:0000256" key="3">
    <source>
        <dbReference type="ARBA" id="ARBA00022840"/>
    </source>
</evidence>
<dbReference type="InterPro" id="IPR017911">
    <property type="entry name" value="MacB-like_ATP-bd"/>
</dbReference>
<proteinExistence type="predicted"/>
<keyword evidence="3" id="KW-0067">ATP-binding</keyword>
<dbReference type="GO" id="GO:0005524">
    <property type="term" value="F:ATP binding"/>
    <property type="evidence" value="ECO:0007669"/>
    <property type="project" value="UniProtKB-KW"/>
</dbReference>
<dbReference type="InterPro" id="IPR015854">
    <property type="entry name" value="ABC_transpr_LolD-like"/>
</dbReference>
<dbReference type="Pfam" id="PF00005">
    <property type="entry name" value="ABC_tran"/>
    <property type="match status" value="1"/>
</dbReference>
<comment type="caution">
    <text evidence="5">The sequence shown here is derived from an EMBL/GenBank/DDBJ whole genome shotgun (WGS) entry which is preliminary data.</text>
</comment>
<dbReference type="Proteomes" id="UP000053528">
    <property type="component" value="Unassembled WGS sequence"/>
</dbReference>
<feature type="domain" description="ABC transporter" evidence="4">
    <location>
        <begin position="21"/>
        <end position="258"/>
    </location>
</feature>
<dbReference type="PROSITE" id="PS00211">
    <property type="entry name" value="ABC_TRANSPORTER_1"/>
    <property type="match status" value="1"/>
</dbReference>
<dbReference type="InterPro" id="IPR017871">
    <property type="entry name" value="ABC_transporter-like_CS"/>
</dbReference>
<dbReference type="GO" id="GO:0022857">
    <property type="term" value="F:transmembrane transporter activity"/>
    <property type="evidence" value="ECO:0007669"/>
    <property type="project" value="UniProtKB-ARBA"/>
</dbReference>
<keyword evidence="2" id="KW-0547">Nucleotide-binding</keyword>
<protein>
    <recommendedName>
        <fullName evidence="4">ABC transporter domain-containing protein</fullName>
    </recommendedName>
</protein>
<dbReference type="EMBL" id="JRNH01000025">
    <property type="protein sequence ID" value="KGF19824.1"/>
    <property type="molecule type" value="Genomic_DNA"/>
</dbReference>
<dbReference type="CDD" id="cd03255">
    <property type="entry name" value="ABC_MJ0796_LolCDE_FtsE"/>
    <property type="match status" value="1"/>
</dbReference>
<organism evidence="5 6">
    <name type="scientific">Pseudoglutamicibacter albus DNF00011</name>
    <dbReference type="NCBI Taxonomy" id="1401063"/>
    <lineage>
        <taxon>Bacteria</taxon>
        <taxon>Bacillati</taxon>
        <taxon>Actinomycetota</taxon>
        <taxon>Actinomycetes</taxon>
        <taxon>Micrococcales</taxon>
        <taxon>Micrococcaceae</taxon>
        <taxon>Pseudoglutamicibacter</taxon>
    </lineage>
</organism>
<evidence type="ECO:0000259" key="4">
    <source>
        <dbReference type="PROSITE" id="PS50893"/>
    </source>
</evidence>
<evidence type="ECO:0000313" key="5">
    <source>
        <dbReference type="EMBL" id="KGF19824.1"/>
    </source>
</evidence>
<dbReference type="RefSeq" id="WP_035757203.1">
    <property type="nucleotide sequence ID" value="NZ_JRNH01000025.1"/>
</dbReference>
<dbReference type="AlphaFoldDB" id="A0A096AFW5"/>
<sequence length="258" mass="27759">MTTQPPSSEAHIGSHAAQPAVAAWNLTKIFGEGSTQVTALNNVTVGFTRGRFTAIMGPSGSGKSTLMHMLATLDRPTSGALSLGDTRVDTMNEDEQTRMRRERVGFVFQAFNLVPTLTAKQNILLPLELAEQKPDMAWFNELVERLGLSERLNHKPHELSGGQQQRVAVARALLSRPDVIFGDEPTGNLDSESGSEVLTLLQRAAHEYGQTVIMVTHDPQAASYADRVLLLSDGVIAGEINHPTAQGVAEALAQLGAK</sequence>
<dbReference type="InterPro" id="IPR003439">
    <property type="entry name" value="ABC_transporter-like_ATP-bd"/>
</dbReference>
<accession>A0A096AFW5</accession>
<dbReference type="GO" id="GO:0016887">
    <property type="term" value="F:ATP hydrolysis activity"/>
    <property type="evidence" value="ECO:0007669"/>
    <property type="project" value="InterPro"/>
</dbReference>
<reference evidence="5 6" key="1">
    <citation type="submission" date="2014-07" db="EMBL/GenBank/DDBJ databases">
        <authorList>
            <person name="McCorrison J."/>
            <person name="Sanka R."/>
            <person name="Torralba M."/>
            <person name="Gillis M."/>
            <person name="Haft D.H."/>
            <person name="Methe B."/>
            <person name="Sutton G."/>
            <person name="Nelson K.E."/>
        </authorList>
    </citation>
    <scope>NUCLEOTIDE SEQUENCE [LARGE SCALE GENOMIC DNA]</scope>
    <source>
        <strain evidence="5 6">DNF00011</strain>
    </source>
</reference>
<evidence type="ECO:0000256" key="1">
    <source>
        <dbReference type="ARBA" id="ARBA00022448"/>
    </source>
</evidence>
<keyword evidence="1" id="KW-0813">Transport</keyword>
<dbReference type="Gene3D" id="3.40.50.300">
    <property type="entry name" value="P-loop containing nucleotide triphosphate hydrolases"/>
    <property type="match status" value="1"/>
</dbReference>